<feature type="compositionally biased region" description="Basic residues" evidence="4">
    <location>
        <begin position="618"/>
        <end position="632"/>
    </location>
</feature>
<comment type="caution">
    <text evidence="6">The sequence shown here is derived from an EMBL/GenBank/DDBJ whole genome shotgun (WGS) entry which is preliminary data.</text>
</comment>
<feature type="compositionally biased region" description="Basic and acidic residues" evidence="4">
    <location>
        <begin position="220"/>
        <end position="235"/>
    </location>
</feature>
<dbReference type="EMBL" id="JAVYJV010000124">
    <property type="protein sequence ID" value="KAK4336559.1"/>
    <property type="molecule type" value="Genomic_DNA"/>
</dbReference>
<feature type="region of interest" description="Disordered" evidence="4">
    <location>
        <begin position="152"/>
        <end position="244"/>
    </location>
</feature>
<keyword evidence="2" id="KW-0863">Zinc-finger</keyword>
<dbReference type="PROSITE" id="PS01359">
    <property type="entry name" value="ZF_PHD_1"/>
    <property type="match status" value="1"/>
</dbReference>
<dbReference type="InterPro" id="IPR019786">
    <property type="entry name" value="Zinc_finger_PHD-type_CS"/>
</dbReference>
<name>A0AAE1QNT2_9SOLA</name>
<dbReference type="InterPro" id="IPR001965">
    <property type="entry name" value="Znf_PHD"/>
</dbReference>
<evidence type="ECO:0000259" key="5">
    <source>
        <dbReference type="SMART" id="SM00249"/>
    </source>
</evidence>
<dbReference type="SUPFAM" id="SSF57903">
    <property type="entry name" value="FYVE/PHD zinc finger"/>
    <property type="match status" value="1"/>
</dbReference>
<organism evidence="6 7">
    <name type="scientific">Anisodus tanguticus</name>
    <dbReference type="NCBI Taxonomy" id="243964"/>
    <lineage>
        <taxon>Eukaryota</taxon>
        <taxon>Viridiplantae</taxon>
        <taxon>Streptophyta</taxon>
        <taxon>Embryophyta</taxon>
        <taxon>Tracheophyta</taxon>
        <taxon>Spermatophyta</taxon>
        <taxon>Magnoliopsida</taxon>
        <taxon>eudicotyledons</taxon>
        <taxon>Gunneridae</taxon>
        <taxon>Pentapetalae</taxon>
        <taxon>asterids</taxon>
        <taxon>lamiids</taxon>
        <taxon>Solanales</taxon>
        <taxon>Solanaceae</taxon>
        <taxon>Solanoideae</taxon>
        <taxon>Hyoscyameae</taxon>
        <taxon>Anisodus</taxon>
    </lineage>
</organism>
<feature type="region of interest" description="Disordered" evidence="4">
    <location>
        <begin position="545"/>
        <end position="569"/>
    </location>
</feature>
<keyword evidence="1" id="KW-0479">Metal-binding</keyword>
<feature type="compositionally biased region" description="Basic and acidic residues" evidence="4">
    <location>
        <begin position="176"/>
        <end position="190"/>
    </location>
</feature>
<feature type="region of interest" description="Disordered" evidence="4">
    <location>
        <begin position="602"/>
        <end position="700"/>
    </location>
</feature>
<protein>
    <recommendedName>
        <fullName evidence="5">Zinc finger PHD-type domain-containing protein</fullName>
    </recommendedName>
</protein>
<proteinExistence type="predicted"/>
<keyword evidence="3" id="KW-0862">Zinc</keyword>
<keyword evidence="7" id="KW-1185">Reference proteome</keyword>
<evidence type="ECO:0000313" key="7">
    <source>
        <dbReference type="Proteomes" id="UP001291623"/>
    </source>
</evidence>
<feature type="compositionally biased region" description="Basic and acidic residues" evidence="4">
    <location>
        <begin position="385"/>
        <end position="397"/>
    </location>
</feature>
<evidence type="ECO:0000256" key="4">
    <source>
        <dbReference type="SAM" id="MobiDB-lite"/>
    </source>
</evidence>
<feature type="domain" description="Zinc finger PHD-type" evidence="5">
    <location>
        <begin position="467"/>
        <end position="512"/>
    </location>
</feature>
<feature type="compositionally biased region" description="Polar residues" evidence="4">
    <location>
        <begin position="664"/>
        <end position="680"/>
    </location>
</feature>
<dbReference type="AlphaFoldDB" id="A0AAE1QNT2"/>
<gene>
    <name evidence="6" type="ORF">RND71_044203</name>
</gene>
<dbReference type="Proteomes" id="UP001291623">
    <property type="component" value="Unassembled WGS sequence"/>
</dbReference>
<dbReference type="GO" id="GO:0008270">
    <property type="term" value="F:zinc ion binding"/>
    <property type="evidence" value="ECO:0007669"/>
    <property type="project" value="UniProtKB-KW"/>
</dbReference>
<evidence type="ECO:0000256" key="2">
    <source>
        <dbReference type="ARBA" id="ARBA00022771"/>
    </source>
</evidence>
<accession>A0AAE1QNT2</accession>
<evidence type="ECO:0000256" key="3">
    <source>
        <dbReference type="ARBA" id="ARBA00022833"/>
    </source>
</evidence>
<feature type="compositionally biased region" description="Basic and acidic residues" evidence="4">
    <location>
        <begin position="158"/>
        <end position="167"/>
    </location>
</feature>
<dbReference type="PANTHER" id="PTHR47863:SF14">
    <property type="entry name" value="ZINC FINGER PHD-TYPE DOMAIN-CONTAINING PROTEIN"/>
    <property type="match status" value="1"/>
</dbReference>
<feature type="compositionally biased region" description="Polar residues" evidence="4">
    <location>
        <begin position="374"/>
        <end position="384"/>
    </location>
</feature>
<dbReference type="Gene3D" id="3.30.40.10">
    <property type="entry name" value="Zinc/RING finger domain, C3HC4 (zinc finger)"/>
    <property type="match status" value="1"/>
</dbReference>
<dbReference type="PANTHER" id="PTHR47863">
    <property type="entry name" value="RING/FYVE/PHD ZINC FINGER SUPERFAMILY PROTEIN"/>
    <property type="match status" value="1"/>
</dbReference>
<feature type="region of interest" description="Disordered" evidence="4">
    <location>
        <begin position="359"/>
        <end position="438"/>
    </location>
</feature>
<evidence type="ECO:0000313" key="6">
    <source>
        <dbReference type="EMBL" id="KAK4336559.1"/>
    </source>
</evidence>
<reference evidence="6" key="1">
    <citation type="submission" date="2023-12" db="EMBL/GenBank/DDBJ databases">
        <title>Genome assembly of Anisodus tanguticus.</title>
        <authorList>
            <person name="Wang Y.-J."/>
        </authorList>
    </citation>
    <scope>NUCLEOTIDE SEQUENCE</scope>
    <source>
        <strain evidence="6">KB-2021</strain>
        <tissue evidence="6">Leaf</tissue>
    </source>
</reference>
<dbReference type="InterPro" id="IPR013083">
    <property type="entry name" value="Znf_RING/FYVE/PHD"/>
</dbReference>
<feature type="compositionally biased region" description="Basic residues" evidence="4">
    <location>
        <begin position="545"/>
        <end position="558"/>
    </location>
</feature>
<dbReference type="InterPro" id="IPR011011">
    <property type="entry name" value="Znf_FYVE_PHD"/>
</dbReference>
<evidence type="ECO:0000256" key="1">
    <source>
        <dbReference type="ARBA" id="ARBA00022723"/>
    </source>
</evidence>
<dbReference type="SMART" id="SM00249">
    <property type="entry name" value="PHD"/>
    <property type="match status" value="1"/>
</dbReference>
<sequence>MDTKHSTSNLPWIWVIETLASSNEIDTSLLIDLVKRTPEVSDDMGRNARELVSLRVLETLSVQEISNANNDASVPGDKIELDQSVRCEDVLRHLLFGVSSDRKMTGTEVSKWDVQSFITKKRSCLPKCALQQIKDTILDTTNPLSTSLKAKSGLEVGSHSRDGDRINAVDSNVIKQSREVRGGDSQHEHVLPSGNATPCLGGNTNGLQENQPRTLVPSKRRIDASTAHEGEHSETEPISENSSDTCIKASKRFKQEVINPRHDAVNDFESSQRDGVATELSAQIPQPIVQKGNLENGALVGGLGGSCEGAASKMVRQSIDTSSHDVLLPQRMISEEKMSIDTSSHDVLLPQRMISEEKIQNVGSSSKACDELRTSSGSSQQVVHQDSRIHGTEDHQECNGGNLFKDEPSEGAKKNVVESDDREYSSDSDGYHNEKTGLSAKRNDFVNSQCTQGQDPLATENGRELNVCVKCNEGGQLLICSSNTCPLVVHQSCLGSVPSFDNGGNFYCPFCAYSRAISEYLECKRMSSLARKDLAAFIGVGARRQKKSSRSSRRTKKNQSREDEELYHDKNIKDVLNEVKEARSAPVSRNSLDGEIMEMLSPQPEASVPREPVAAAQKSKKSPPRSHRSKQKLSREEEELCHNEDSKKNSLNQVQEPGNAPPVSKSSPNAEVTQTGSPQPEASAPPQLVSGQSSFVEESSEDEDTIASRYYDFFKRIHLRFIGTALWLLSTVGMFDVSFVMTYLSCNSSCEAEAPPSEKVEDEALKTVIAKHLIALIKEKSVDIFKFWIDGRRFWSSELMFSGI</sequence>
<feature type="compositionally biased region" description="Basic and acidic residues" evidence="4">
    <location>
        <begin position="404"/>
        <end position="435"/>
    </location>
</feature>